<protein>
    <submittedName>
        <fullName evidence="2">Uncharacterized protein</fullName>
    </submittedName>
</protein>
<evidence type="ECO:0000313" key="2">
    <source>
        <dbReference type="EMBL" id="QGZ94997.1"/>
    </source>
</evidence>
<dbReference type="EMBL" id="CP047045">
    <property type="protein sequence ID" value="QGZ94997.1"/>
    <property type="molecule type" value="Genomic_DNA"/>
</dbReference>
<dbReference type="Proteomes" id="UP000431269">
    <property type="component" value="Chromosome"/>
</dbReference>
<dbReference type="KEGG" id="tsv:DSM104635_01834"/>
<proteinExistence type="predicted"/>
<keyword evidence="1" id="KW-0472">Membrane</keyword>
<keyword evidence="1" id="KW-0812">Transmembrane</keyword>
<evidence type="ECO:0000256" key="1">
    <source>
        <dbReference type="SAM" id="Phobius"/>
    </source>
</evidence>
<reference evidence="3" key="1">
    <citation type="submission" date="2019-12" db="EMBL/GenBank/DDBJ databases">
        <title>Complete genome of Terracaulis silvestris 0127_4.</title>
        <authorList>
            <person name="Vieira S."/>
            <person name="Riedel T."/>
            <person name="Sproer C."/>
            <person name="Pascual J."/>
            <person name="Boedeker C."/>
            <person name="Overmann J."/>
        </authorList>
    </citation>
    <scope>NUCLEOTIDE SEQUENCE [LARGE SCALE GENOMIC DNA]</scope>
    <source>
        <strain evidence="3">0127_4</strain>
    </source>
</reference>
<evidence type="ECO:0000313" key="3">
    <source>
        <dbReference type="Proteomes" id="UP000431269"/>
    </source>
</evidence>
<dbReference type="AlphaFoldDB" id="A0A6I6MQD8"/>
<organism evidence="2 3">
    <name type="scientific">Terricaulis silvestris</name>
    <dbReference type="NCBI Taxonomy" id="2686094"/>
    <lineage>
        <taxon>Bacteria</taxon>
        <taxon>Pseudomonadati</taxon>
        <taxon>Pseudomonadota</taxon>
        <taxon>Alphaproteobacteria</taxon>
        <taxon>Caulobacterales</taxon>
        <taxon>Caulobacteraceae</taxon>
        <taxon>Terricaulis</taxon>
    </lineage>
</organism>
<accession>A0A6I6MQD8</accession>
<name>A0A6I6MQD8_9CAUL</name>
<keyword evidence="3" id="KW-1185">Reference proteome</keyword>
<sequence length="112" mass="12336">MEYVDQAVEYLRQGFGTVNDPKGLIIALAAVIFMGSWRQWLPISLVAVIIHIAIERLAPVLAGGGGDVTLPPIMEETFWTRVLVLFLGYLIITGVFFLIKSMFFRGGAKAAH</sequence>
<keyword evidence="1" id="KW-1133">Transmembrane helix</keyword>
<gene>
    <name evidence="2" type="ORF">DSM104635_01834</name>
</gene>
<feature type="transmembrane region" description="Helical" evidence="1">
    <location>
        <begin position="40"/>
        <end position="58"/>
    </location>
</feature>
<feature type="transmembrane region" description="Helical" evidence="1">
    <location>
        <begin position="78"/>
        <end position="99"/>
    </location>
</feature>